<dbReference type="InterPro" id="IPR023393">
    <property type="entry name" value="START-like_dom_sf"/>
</dbReference>
<comment type="caution">
    <text evidence="1">The sequence shown here is derived from an EMBL/GenBank/DDBJ whole genome shotgun (WGS) entry which is preliminary data.</text>
</comment>
<organism evidence="1 2">
    <name type="scientific">Algisphaera agarilytica</name>
    <dbReference type="NCBI Taxonomy" id="1385975"/>
    <lineage>
        <taxon>Bacteria</taxon>
        <taxon>Pseudomonadati</taxon>
        <taxon>Planctomycetota</taxon>
        <taxon>Phycisphaerae</taxon>
        <taxon>Phycisphaerales</taxon>
        <taxon>Phycisphaeraceae</taxon>
        <taxon>Algisphaera</taxon>
    </lineage>
</organism>
<dbReference type="EMBL" id="JACHGY010000001">
    <property type="protein sequence ID" value="MBB6430090.1"/>
    <property type="molecule type" value="Genomic_DNA"/>
</dbReference>
<dbReference type="AlphaFoldDB" id="A0A7X0H932"/>
<dbReference type="InterPro" id="IPR019587">
    <property type="entry name" value="Polyketide_cyclase/dehydratase"/>
</dbReference>
<dbReference type="Proteomes" id="UP000541810">
    <property type="component" value="Unassembled WGS sequence"/>
</dbReference>
<reference evidence="1 2" key="1">
    <citation type="submission" date="2020-08" db="EMBL/GenBank/DDBJ databases">
        <title>Genomic Encyclopedia of Type Strains, Phase IV (KMG-IV): sequencing the most valuable type-strain genomes for metagenomic binning, comparative biology and taxonomic classification.</title>
        <authorList>
            <person name="Goeker M."/>
        </authorList>
    </citation>
    <scope>NUCLEOTIDE SEQUENCE [LARGE SCALE GENOMIC DNA]</scope>
    <source>
        <strain evidence="1 2">DSM 103725</strain>
    </source>
</reference>
<proteinExistence type="predicted"/>
<protein>
    <submittedName>
        <fullName evidence="1">Ligand-binding SRPBCC domain-containing protein</fullName>
    </submittedName>
</protein>
<name>A0A7X0H932_9BACT</name>
<dbReference type="RefSeq" id="WP_221435462.1">
    <property type="nucleotide sequence ID" value="NZ_JACHGY010000001.1"/>
</dbReference>
<evidence type="ECO:0000313" key="2">
    <source>
        <dbReference type="Proteomes" id="UP000541810"/>
    </source>
</evidence>
<accession>A0A7X0H932</accession>
<evidence type="ECO:0000313" key="1">
    <source>
        <dbReference type="EMBL" id="MBB6430090.1"/>
    </source>
</evidence>
<dbReference type="Gene3D" id="3.30.530.20">
    <property type="match status" value="1"/>
</dbReference>
<keyword evidence="2" id="KW-1185">Reference proteome</keyword>
<dbReference type="CDD" id="cd07820">
    <property type="entry name" value="SRPBCC_3"/>
    <property type="match status" value="1"/>
</dbReference>
<gene>
    <name evidence="1" type="ORF">HNQ40_001896</name>
</gene>
<sequence>MKIEIVTEIVAPIDACFDLARDIDFHTRSLSHTGERAIGGVTTGLIGPGESVTWEAKHLGVTQRLTSEITAFDRPRYFQDTMTRGAFKHFGHDHHFESLQGGVTRMRDTIHFASPLGPIGWLVDRLFMAKYLRNLIATRNQALKAEAERRNPQSPNH</sequence>
<dbReference type="Pfam" id="PF10604">
    <property type="entry name" value="Polyketide_cyc2"/>
    <property type="match status" value="1"/>
</dbReference>
<dbReference type="SUPFAM" id="SSF55961">
    <property type="entry name" value="Bet v1-like"/>
    <property type="match status" value="1"/>
</dbReference>